<gene>
    <name evidence="1" type="ORF">SAMN05660652_00964</name>
</gene>
<accession>A0A1G7YCX5</accession>
<evidence type="ECO:0000313" key="2">
    <source>
        <dbReference type="Proteomes" id="UP000198607"/>
    </source>
</evidence>
<proteinExistence type="predicted"/>
<evidence type="ECO:0000313" key="1">
    <source>
        <dbReference type="EMBL" id="SDG94187.1"/>
    </source>
</evidence>
<dbReference type="AlphaFoldDB" id="A0A1G7YCX5"/>
<name>A0A1G7YCX5_9RHOO</name>
<organism evidence="1 2">
    <name type="scientific">Propionivibrio dicarboxylicus</name>
    <dbReference type="NCBI Taxonomy" id="83767"/>
    <lineage>
        <taxon>Bacteria</taxon>
        <taxon>Pseudomonadati</taxon>
        <taxon>Pseudomonadota</taxon>
        <taxon>Betaproteobacteria</taxon>
        <taxon>Rhodocyclales</taxon>
        <taxon>Rhodocyclaceae</taxon>
        <taxon>Propionivibrio</taxon>
    </lineage>
</organism>
<dbReference type="EMBL" id="FNCY01000002">
    <property type="protein sequence ID" value="SDG94187.1"/>
    <property type="molecule type" value="Genomic_DNA"/>
</dbReference>
<dbReference type="Proteomes" id="UP000198607">
    <property type="component" value="Unassembled WGS sequence"/>
</dbReference>
<keyword evidence="2" id="KW-1185">Reference proteome</keyword>
<sequence>MKNRILRSMLLIAYIGFALSGQLGTLQSNVSPSAVANAATGYVQLGK</sequence>
<reference evidence="1 2" key="1">
    <citation type="submission" date="2016-10" db="EMBL/GenBank/DDBJ databases">
        <authorList>
            <person name="de Groot N.N."/>
        </authorList>
    </citation>
    <scope>NUCLEOTIDE SEQUENCE [LARGE SCALE GENOMIC DNA]</scope>
    <source>
        <strain evidence="1 2">DSM 5885</strain>
    </source>
</reference>
<protein>
    <submittedName>
        <fullName evidence="1">Uncharacterized protein</fullName>
    </submittedName>
</protein>
<dbReference type="RefSeq" id="WP_176785746.1">
    <property type="nucleotide sequence ID" value="NZ_FNCY01000002.1"/>
</dbReference>